<accession>A0A4Z2HYA4</accession>
<evidence type="ECO:0000313" key="2">
    <source>
        <dbReference type="EMBL" id="TNN70551.1"/>
    </source>
</evidence>
<comment type="caution">
    <text evidence="2">The sequence shown here is derived from an EMBL/GenBank/DDBJ whole genome shotgun (WGS) entry which is preliminary data.</text>
</comment>
<gene>
    <name evidence="2" type="ORF">EYF80_019286</name>
</gene>
<name>A0A4Z2HYA4_9TELE</name>
<feature type="compositionally biased region" description="Polar residues" evidence="1">
    <location>
        <begin position="27"/>
        <end position="36"/>
    </location>
</feature>
<sequence length="68" mass="7278">MTDAPISPSALGSSENGCGGWRHLRGSTESEITPVSAPQASTYWPNTIHILMRDAGRILKEGLISQAR</sequence>
<proteinExistence type="predicted"/>
<reference evidence="2 3" key="1">
    <citation type="submission" date="2019-03" db="EMBL/GenBank/DDBJ databases">
        <title>First draft genome of Liparis tanakae, snailfish: a comprehensive survey of snailfish specific genes.</title>
        <authorList>
            <person name="Kim W."/>
            <person name="Song I."/>
            <person name="Jeong J.-H."/>
            <person name="Kim D."/>
            <person name="Kim S."/>
            <person name="Ryu S."/>
            <person name="Song J.Y."/>
            <person name="Lee S.K."/>
        </authorList>
    </citation>
    <scope>NUCLEOTIDE SEQUENCE [LARGE SCALE GENOMIC DNA]</scope>
    <source>
        <tissue evidence="2">Muscle</tissue>
    </source>
</reference>
<dbReference type="Proteomes" id="UP000314294">
    <property type="component" value="Unassembled WGS sequence"/>
</dbReference>
<feature type="region of interest" description="Disordered" evidence="1">
    <location>
        <begin position="1"/>
        <end position="36"/>
    </location>
</feature>
<dbReference type="EMBL" id="SRLO01000162">
    <property type="protein sequence ID" value="TNN70551.1"/>
    <property type="molecule type" value="Genomic_DNA"/>
</dbReference>
<protein>
    <submittedName>
        <fullName evidence="2">Uncharacterized protein</fullName>
    </submittedName>
</protein>
<evidence type="ECO:0000313" key="3">
    <source>
        <dbReference type="Proteomes" id="UP000314294"/>
    </source>
</evidence>
<dbReference type="AlphaFoldDB" id="A0A4Z2HYA4"/>
<keyword evidence="3" id="KW-1185">Reference proteome</keyword>
<evidence type="ECO:0000256" key="1">
    <source>
        <dbReference type="SAM" id="MobiDB-lite"/>
    </source>
</evidence>
<organism evidence="2 3">
    <name type="scientific">Liparis tanakae</name>
    <name type="common">Tanaka's snailfish</name>
    <dbReference type="NCBI Taxonomy" id="230148"/>
    <lineage>
        <taxon>Eukaryota</taxon>
        <taxon>Metazoa</taxon>
        <taxon>Chordata</taxon>
        <taxon>Craniata</taxon>
        <taxon>Vertebrata</taxon>
        <taxon>Euteleostomi</taxon>
        <taxon>Actinopterygii</taxon>
        <taxon>Neopterygii</taxon>
        <taxon>Teleostei</taxon>
        <taxon>Neoteleostei</taxon>
        <taxon>Acanthomorphata</taxon>
        <taxon>Eupercaria</taxon>
        <taxon>Perciformes</taxon>
        <taxon>Cottioidei</taxon>
        <taxon>Cottales</taxon>
        <taxon>Liparidae</taxon>
        <taxon>Liparis</taxon>
    </lineage>
</organism>